<keyword evidence="1" id="KW-0472">Membrane</keyword>
<reference evidence="3" key="3">
    <citation type="journal article" date="2021" name="Front. Microbiol.">
        <title>Cellular and Genomic Properties of Haloferax gibbonsii LR2-5, the Host of Euryarchaeal Virus HFTV1.</title>
        <authorList>
            <person name="Tittes C."/>
            <person name="Schwarzer S."/>
            <person name="Pfeiffer F."/>
            <person name="Dyall-Smith M."/>
            <person name="Rodriguez-Franco M."/>
            <person name="Oksanen H.M."/>
            <person name="Quax T.E.F."/>
        </authorList>
    </citation>
    <scope>NUCLEOTIDE SEQUENCE</scope>
    <source>
        <strain evidence="3">LR2-5</strain>
    </source>
</reference>
<dbReference type="PATRIC" id="fig|35746.4.peg.36"/>
<dbReference type="EMBL" id="CP011947">
    <property type="protein sequence ID" value="AKU06233.1"/>
    <property type="molecule type" value="Genomic_DNA"/>
</dbReference>
<reference evidence="2" key="2">
    <citation type="submission" date="2015-06" db="EMBL/GenBank/DDBJ databases">
        <authorList>
            <person name="Hoefler B.C."/>
            <person name="Straight P.D."/>
        </authorList>
    </citation>
    <scope>NUCLEOTIDE SEQUENCE [LARGE SCALE GENOMIC DNA]</scope>
    <source>
        <strain evidence="2">ARA6</strain>
    </source>
</reference>
<dbReference type="Proteomes" id="UP000066124">
    <property type="component" value="Chromosome"/>
</dbReference>
<name>A0A0K1IPK5_HALGI</name>
<evidence type="ECO:0000256" key="1">
    <source>
        <dbReference type="SAM" id="Phobius"/>
    </source>
</evidence>
<evidence type="ECO:0000313" key="2">
    <source>
        <dbReference type="EMBL" id="AKU06233.1"/>
    </source>
</evidence>
<sequence length="64" mass="7096">MRTNRGRIDVEDLLKIILLLVLVWLVLEIIGEVLGLFGALLGPLQPILGLVVAALIVLWLLDRI</sequence>
<dbReference type="RefSeq" id="WP_004974006.1">
    <property type="nucleotide sequence ID" value="NZ_CP011947.1"/>
</dbReference>
<accession>A0A0K1IPK5</accession>
<dbReference type="EMBL" id="CP063205">
    <property type="protein sequence ID" value="QOS10191.1"/>
    <property type="molecule type" value="Genomic_DNA"/>
</dbReference>
<proteinExistence type="predicted"/>
<dbReference type="InterPro" id="IPR055976">
    <property type="entry name" value="DUF7554"/>
</dbReference>
<organism evidence="2 4">
    <name type="scientific">Haloferax gibbonsii</name>
    <dbReference type="NCBI Taxonomy" id="35746"/>
    <lineage>
        <taxon>Archaea</taxon>
        <taxon>Methanobacteriati</taxon>
        <taxon>Methanobacteriota</taxon>
        <taxon>Stenosarchaea group</taxon>
        <taxon>Halobacteria</taxon>
        <taxon>Halobacteriales</taxon>
        <taxon>Haloferacaceae</taxon>
        <taxon>Haloferax</taxon>
    </lineage>
</organism>
<reference evidence="4" key="1">
    <citation type="journal article" date="2015" name="J. Biotechnol.">
        <title>Complete genome sequence of Haloferax gibbonsii strain ARA6, a potential producer of polyhydroxyalkanoates and halocins isolated from Araruama, Rio de Janeiro, Brasil.</title>
        <authorList>
            <person name="Pinto L.H."/>
            <person name="D'Alincourt Carvalho-Assef A.P."/>
            <person name="Vieira R.P."/>
            <person name="Clementino M.M."/>
            <person name="Albano R.M."/>
        </authorList>
    </citation>
    <scope>NUCLEOTIDE SEQUENCE [LARGE SCALE GENOMIC DNA]</scope>
    <source>
        <strain evidence="4">ARA6</strain>
    </source>
</reference>
<evidence type="ECO:0000313" key="4">
    <source>
        <dbReference type="Proteomes" id="UP000066124"/>
    </source>
</evidence>
<evidence type="ECO:0000313" key="3">
    <source>
        <dbReference type="EMBL" id="QOS10191.1"/>
    </source>
</evidence>
<dbReference type="Proteomes" id="UP000663064">
    <property type="component" value="Chromosome"/>
</dbReference>
<keyword evidence="1" id="KW-0812">Transmembrane</keyword>
<feature type="transmembrane region" description="Helical" evidence="1">
    <location>
        <begin position="36"/>
        <end position="61"/>
    </location>
</feature>
<dbReference type="GeneID" id="59457705"/>
<gene>
    <name evidence="2" type="ORF">ABY42_00170</name>
    <name evidence="3" type="ORF">HfgLR_00185</name>
</gene>
<dbReference type="KEGG" id="hgi:ABY42_00170"/>
<protein>
    <submittedName>
        <fullName evidence="2">Uncharacterized protein</fullName>
    </submittedName>
</protein>
<feature type="transmembrane region" description="Helical" evidence="1">
    <location>
        <begin position="12"/>
        <end position="30"/>
    </location>
</feature>
<keyword evidence="1" id="KW-1133">Transmembrane helix</keyword>
<dbReference type="AlphaFoldDB" id="A0A0K1IPK5"/>
<dbReference type="Pfam" id="PF24431">
    <property type="entry name" value="DUF7554"/>
    <property type="match status" value="1"/>
</dbReference>